<dbReference type="FunFam" id="2.10.70.10:FF:000003">
    <property type="entry name" value="Versican core protein"/>
    <property type="match status" value="1"/>
</dbReference>
<dbReference type="PANTHER" id="PTHR22804:SF42">
    <property type="entry name" value="AGGRECAN CORE PROTEIN"/>
    <property type="match status" value="1"/>
</dbReference>
<dbReference type="GO" id="GO:0001501">
    <property type="term" value="P:skeletal system development"/>
    <property type="evidence" value="ECO:0007669"/>
    <property type="project" value="TreeGrafter"/>
</dbReference>
<dbReference type="Gene3D" id="3.10.100.10">
    <property type="entry name" value="Mannose-Binding Protein A, subunit A"/>
    <property type="match status" value="1"/>
</dbReference>
<dbReference type="GO" id="GO:0002052">
    <property type="term" value="P:positive regulation of neuroblast proliferation"/>
    <property type="evidence" value="ECO:0007669"/>
    <property type="project" value="TreeGrafter"/>
</dbReference>
<keyword evidence="7" id="KW-0768">Sushi</keyword>
<evidence type="ECO:0000256" key="2">
    <source>
        <dbReference type="ARBA" id="ARBA00022525"/>
    </source>
</evidence>
<dbReference type="InterPro" id="IPR035976">
    <property type="entry name" value="Sushi/SCR/CCP_sf"/>
</dbReference>
<dbReference type="STRING" id="8022.A0A060XR47"/>
<evidence type="ECO:0000313" key="10">
    <source>
        <dbReference type="EMBL" id="CDQ82138.1"/>
    </source>
</evidence>
<dbReference type="Pfam" id="PF00059">
    <property type="entry name" value="Lectin_C"/>
    <property type="match status" value="1"/>
</dbReference>
<feature type="domain" description="Sushi" evidence="9">
    <location>
        <begin position="129"/>
        <end position="189"/>
    </location>
</feature>
<dbReference type="SUPFAM" id="SSF57535">
    <property type="entry name" value="Complement control module/SCR domain"/>
    <property type="match status" value="1"/>
</dbReference>
<dbReference type="SMART" id="SM00034">
    <property type="entry name" value="CLECT"/>
    <property type="match status" value="1"/>
</dbReference>
<name>A0A060XR47_ONCMY</name>
<dbReference type="FunFam" id="3.10.100.10:FF:000003">
    <property type="entry name" value="Versican core protein"/>
    <property type="match status" value="1"/>
</dbReference>
<dbReference type="GO" id="GO:0007417">
    <property type="term" value="P:central nervous system development"/>
    <property type="evidence" value="ECO:0007669"/>
    <property type="project" value="TreeGrafter"/>
</dbReference>
<dbReference type="EMBL" id="FR905913">
    <property type="protein sequence ID" value="CDQ82138.1"/>
    <property type="molecule type" value="Genomic_DNA"/>
</dbReference>
<feature type="non-terminal residue" evidence="10">
    <location>
        <position position="1"/>
    </location>
</feature>
<dbReference type="PROSITE" id="PS50923">
    <property type="entry name" value="SUSHI"/>
    <property type="match status" value="1"/>
</dbReference>
<keyword evidence="6" id="KW-0325">Glycoprotein</keyword>
<protein>
    <recommendedName>
        <fullName evidence="12">C-type lectin domain-containing protein</fullName>
    </recommendedName>
</protein>
<dbReference type="Proteomes" id="UP000193380">
    <property type="component" value="Unassembled WGS sequence"/>
</dbReference>
<reference evidence="10" key="2">
    <citation type="submission" date="2014-03" db="EMBL/GenBank/DDBJ databases">
        <authorList>
            <person name="Genoscope - CEA"/>
        </authorList>
    </citation>
    <scope>NUCLEOTIDE SEQUENCE</scope>
</reference>
<dbReference type="InterPro" id="IPR016186">
    <property type="entry name" value="C-type_lectin-like/link_sf"/>
</dbReference>
<accession>A0A060XR47</accession>
<evidence type="ECO:0000259" key="9">
    <source>
        <dbReference type="PROSITE" id="PS50923"/>
    </source>
</evidence>
<proteinExistence type="predicted"/>
<dbReference type="Pfam" id="PF00084">
    <property type="entry name" value="Sushi"/>
    <property type="match status" value="1"/>
</dbReference>
<dbReference type="SMART" id="SM00032">
    <property type="entry name" value="CCP"/>
    <property type="match status" value="1"/>
</dbReference>
<sequence>VQGCVEGWVEFMGSCYLHFAERDTWPDAEQRCQELNGHLVSITSQQEQEFVNSNAQDYQWIGLNDKDVQNEFRWTDGSPLEFENWRPNQPDNYFNSWEDCVVMIWHENGQWNYVPCNYHLPFTCKSGPVMCHSPPEVANARQMGSRRDRYPVNSIVRYQCDAGFTQRHPPVVRCRPDGRWEEPQVECIERKSDLLLVKSSVSHPLPSEISRLSVIL</sequence>
<dbReference type="AlphaFoldDB" id="A0A060XR47"/>
<keyword evidence="2" id="KW-0964">Secreted</keyword>
<gene>
    <name evidence="10" type="ORF">GSONMT00006927001</name>
</gene>
<dbReference type="CDD" id="cd00033">
    <property type="entry name" value="CCP"/>
    <property type="match status" value="1"/>
</dbReference>
<reference evidence="10" key="1">
    <citation type="journal article" date="2014" name="Nat. Commun.">
        <title>The rainbow trout genome provides novel insights into evolution after whole-genome duplication in vertebrates.</title>
        <authorList>
            <person name="Berthelot C."/>
            <person name="Brunet F."/>
            <person name="Chalopin D."/>
            <person name="Juanchich A."/>
            <person name="Bernard M."/>
            <person name="Noel B."/>
            <person name="Bento P."/>
            <person name="Da Silva C."/>
            <person name="Labadie K."/>
            <person name="Alberti A."/>
            <person name="Aury J.M."/>
            <person name="Louis A."/>
            <person name="Dehais P."/>
            <person name="Bardou P."/>
            <person name="Montfort J."/>
            <person name="Klopp C."/>
            <person name="Cabau C."/>
            <person name="Gaspin C."/>
            <person name="Thorgaard G.H."/>
            <person name="Boussaha M."/>
            <person name="Quillet E."/>
            <person name="Guyomard R."/>
            <person name="Galiana D."/>
            <person name="Bobe J."/>
            <person name="Volff J.N."/>
            <person name="Genet C."/>
            <person name="Wincker P."/>
            <person name="Jaillon O."/>
            <person name="Roest Crollius H."/>
            <person name="Guiguen Y."/>
        </authorList>
    </citation>
    <scope>NUCLEOTIDE SEQUENCE [LARGE SCALE GENOMIC DNA]</scope>
</reference>
<dbReference type="InterPro" id="IPR016187">
    <property type="entry name" value="CTDL_fold"/>
</dbReference>
<evidence type="ECO:0000256" key="3">
    <source>
        <dbReference type="ARBA" id="ARBA00022729"/>
    </source>
</evidence>
<evidence type="ECO:0000256" key="7">
    <source>
        <dbReference type="PROSITE-ProRule" id="PRU00302"/>
    </source>
</evidence>
<feature type="disulfide bond" evidence="7">
    <location>
        <begin position="131"/>
        <end position="174"/>
    </location>
</feature>
<comment type="subcellular location">
    <subcellularLocation>
        <location evidence="1">Secreted</location>
    </subcellularLocation>
</comment>
<dbReference type="GO" id="GO:0045202">
    <property type="term" value="C:synapse"/>
    <property type="evidence" value="ECO:0007669"/>
    <property type="project" value="TreeGrafter"/>
</dbReference>
<keyword evidence="5 7" id="KW-1015">Disulfide bond</keyword>
<dbReference type="GO" id="GO:0072534">
    <property type="term" value="C:perineuronal net"/>
    <property type="evidence" value="ECO:0007669"/>
    <property type="project" value="TreeGrafter"/>
</dbReference>
<dbReference type="SUPFAM" id="SSF56436">
    <property type="entry name" value="C-type lectin-like"/>
    <property type="match status" value="1"/>
</dbReference>
<evidence type="ECO:0000256" key="1">
    <source>
        <dbReference type="ARBA" id="ARBA00004613"/>
    </source>
</evidence>
<feature type="domain" description="C-type lectin" evidence="8">
    <location>
        <begin position="11"/>
        <end position="125"/>
    </location>
</feature>
<organism evidence="10 11">
    <name type="scientific">Oncorhynchus mykiss</name>
    <name type="common">Rainbow trout</name>
    <name type="synonym">Salmo gairdneri</name>
    <dbReference type="NCBI Taxonomy" id="8022"/>
    <lineage>
        <taxon>Eukaryota</taxon>
        <taxon>Metazoa</taxon>
        <taxon>Chordata</taxon>
        <taxon>Craniata</taxon>
        <taxon>Vertebrata</taxon>
        <taxon>Euteleostomi</taxon>
        <taxon>Actinopterygii</taxon>
        <taxon>Neopterygii</taxon>
        <taxon>Teleostei</taxon>
        <taxon>Protacanthopterygii</taxon>
        <taxon>Salmoniformes</taxon>
        <taxon>Salmonidae</taxon>
        <taxon>Salmoninae</taxon>
        <taxon>Oncorhynchus</taxon>
    </lineage>
</organism>
<evidence type="ECO:0000313" key="11">
    <source>
        <dbReference type="Proteomes" id="UP000193380"/>
    </source>
</evidence>
<dbReference type="PANTHER" id="PTHR22804">
    <property type="entry name" value="AGGRECAN/VERSICAN PROTEOGLYCAN"/>
    <property type="match status" value="1"/>
</dbReference>
<keyword evidence="3" id="KW-0732">Signal</keyword>
<dbReference type="InterPro" id="IPR001304">
    <property type="entry name" value="C-type_lectin-like"/>
</dbReference>
<dbReference type="InterPro" id="IPR000436">
    <property type="entry name" value="Sushi_SCR_CCP_dom"/>
</dbReference>
<evidence type="ECO:0008006" key="12">
    <source>
        <dbReference type="Google" id="ProtNLM"/>
    </source>
</evidence>
<evidence type="ECO:0000259" key="8">
    <source>
        <dbReference type="PROSITE" id="PS50041"/>
    </source>
</evidence>
<dbReference type="GO" id="GO:0010001">
    <property type="term" value="P:glial cell differentiation"/>
    <property type="evidence" value="ECO:0007669"/>
    <property type="project" value="TreeGrafter"/>
</dbReference>
<dbReference type="PaxDb" id="8022-A0A060XR47"/>
<keyword evidence="4" id="KW-0677">Repeat</keyword>
<dbReference type="Gene3D" id="2.10.70.10">
    <property type="entry name" value="Complement Module, domain 1"/>
    <property type="match status" value="1"/>
</dbReference>
<evidence type="ECO:0000256" key="6">
    <source>
        <dbReference type="ARBA" id="ARBA00023180"/>
    </source>
</evidence>
<feature type="disulfide bond" evidence="7">
    <location>
        <begin position="160"/>
        <end position="187"/>
    </location>
</feature>
<dbReference type="GO" id="GO:0005615">
    <property type="term" value="C:extracellular space"/>
    <property type="evidence" value="ECO:0007669"/>
    <property type="project" value="TreeGrafter"/>
</dbReference>
<dbReference type="PROSITE" id="PS50041">
    <property type="entry name" value="C_TYPE_LECTIN_2"/>
    <property type="match status" value="1"/>
</dbReference>
<dbReference type="InterPro" id="IPR050691">
    <property type="entry name" value="Hyaluronan_bind_Proteoglycan"/>
</dbReference>
<evidence type="ECO:0000256" key="4">
    <source>
        <dbReference type="ARBA" id="ARBA00022737"/>
    </source>
</evidence>
<evidence type="ECO:0000256" key="5">
    <source>
        <dbReference type="ARBA" id="ARBA00023157"/>
    </source>
</evidence>